<dbReference type="CDD" id="cd04301">
    <property type="entry name" value="NAT_SF"/>
    <property type="match status" value="1"/>
</dbReference>
<proteinExistence type="predicted"/>
<dbReference type="SUPFAM" id="SSF55729">
    <property type="entry name" value="Acyl-CoA N-acyltransferases (Nat)"/>
    <property type="match status" value="1"/>
</dbReference>
<gene>
    <name evidence="3" type="ordered locus">Mpe_A2522</name>
</gene>
<dbReference type="Pfam" id="PF00583">
    <property type="entry name" value="Acetyltransf_1"/>
    <property type="match status" value="1"/>
</dbReference>
<dbReference type="InterPro" id="IPR050769">
    <property type="entry name" value="NAT_camello-type"/>
</dbReference>
<dbReference type="EMBL" id="CP000555">
    <property type="protein sequence ID" value="ABM95477.1"/>
    <property type="molecule type" value="Genomic_DNA"/>
</dbReference>
<name>A2SIT8_METPP</name>
<evidence type="ECO:0000313" key="4">
    <source>
        <dbReference type="Proteomes" id="UP000000366"/>
    </source>
</evidence>
<dbReference type="KEGG" id="mpt:Mpe_A2522"/>
<dbReference type="HOGENOM" id="CLU_013985_19_4_4"/>
<sequence>MSEPTLARRPSAQQPAVIRRLGPADLLAYKNLRDEALRLYPEAFTSDHESQRLRTPESYLGRLGLNEPLGGSFLLGAFVKEDGGRERLVGSVGLERDTRNKTRHISRLIGLMVLPTHNGHGIGSALVGACVTAAHQAADLQMIVLSVTASSDRVLRLYERAGFRRYGLLPRAVRLVDARGEHYFDRAHMQLTL</sequence>
<dbReference type="InterPro" id="IPR016181">
    <property type="entry name" value="Acyl_CoA_acyltransferase"/>
</dbReference>
<protein>
    <recommendedName>
        <fullName evidence="2">N-acetyltransferase domain-containing protein</fullName>
    </recommendedName>
</protein>
<feature type="domain" description="N-acetyltransferase" evidence="2">
    <location>
        <begin position="16"/>
        <end position="193"/>
    </location>
</feature>
<evidence type="ECO:0000259" key="2">
    <source>
        <dbReference type="PROSITE" id="PS51186"/>
    </source>
</evidence>
<keyword evidence="1" id="KW-0808">Transferase</keyword>
<dbReference type="AlphaFoldDB" id="A2SIT8"/>
<dbReference type="Proteomes" id="UP000000366">
    <property type="component" value="Chromosome"/>
</dbReference>
<keyword evidence="4" id="KW-1185">Reference proteome</keyword>
<dbReference type="PROSITE" id="PS51186">
    <property type="entry name" value="GNAT"/>
    <property type="match status" value="1"/>
</dbReference>
<dbReference type="RefSeq" id="WP_011830110.1">
    <property type="nucleotide sequence ID" value="NC_008825.1"/>
</dbReference>
<evidence type="ECO:0000313" key="3">
    <source>
        <dbReference type="EMBL" id="ABM95477.1"/>
    </source>
</evidence>
<dbReference type="InterPro" id="IPR000182">
    <property type="entry name" value="GNAT_dom"/>
</dbReference>
<dbReference type="PANTHER" id="PTHR13947">
    <property type="entry name" value="GNAT FAMILY N-ACETYLTRANSFERASE"/>
    <property type="match status" value="1"/>
</dbReference>
<dbReference type="eggNOG" id="COG1670">
    <property type="taxonomic scope" value="Bacteria"/>
</dbReference>
<evidence type="ECO:0000256" key="1">
    <source>
        <dbReference type="ARBA" id="ARBA00022679"/>
    </source>
</evidence>
<reference evidence="3 4" key="1">
    <citation type="journal article" date="2007" name="J. Bacteriol.">
        <title>Whole-genome analysis of the methyl tert-butyl ether-degrading beta-proteobacterium Methylibium petroleiphilum PM1.</title>
        <authorList>
            <person name="Kane S.R."/>
            <person name="Chakicherla A.Y."/>
            <person name="Chain P.S.G."/>
            <person name="Schmidt R."/>
            <person name="Shin M.W."/>
            <person name="Legler T.C."/>
            <person name="Scow K.M."/>
            <person name="Larimer F.W."/>
            <person name="Lucas S.M."/>
            <person name="Richardson P.M."/>
            <person name="Hristova K.R."/>
        </authorList>
    </citation>
    <scope>NUCLEOTIDE SEQUENCE [LARGE SCALE GENOMIC DNA]</scope>
    <source>
        <strain evidence="4">ATCC BAA-1232 / LMG 22953 / PM1</strain>
    </source>
</reference>
<dbReference type="Gene3D" id="3.40.630.30">
    <property type="match status" value="1"/>
</dbReference>
<accession>A2SIT8</accession>
<dbReference type="GO" id="GO:0008080">
    <property type="term" value="F:N-acetyltransferase activity"/>
    <property type="evidence" value="ECO:0007669"/>
    <property type="project" value="InterPro"/>
</dbReference>
<dbReference type="PANTHER" id="PTHR13947:SF37">
    <property type="entry name" value="LD18367P"/>
    <property type="match status" value="1"/>
</dbReference>
<organism evidence="3 4">
    <name type="scientific">Methylibium petroleiphilum (strain ATCC BAA-1232 / LMG 22953 / PM1)</name>
    <dbReference type="NCBI Taxonomy" id="420662"/>
    <lineage>
        <taxon>Bacteria</taxon>
        <taxon>Pseudomonadati</taxon>
        <taxon>Pseudomonadota</taxon>
        <taxon>Betaproteobacteria</taxon>
        <taxon>Burkholderiales</taxon>
        <taxon>Sphaerotilaceae</taxon>
        <taxon>Methylibium</taxon>
    </lineage>
</organism>
<dbReference type="STRING" id="420662.Mpe_A2522"/>